<feature type="chain" id="PRO_5038008891" description="Lipoprotein" evidence="1">
    <location>
        <begin position="22"/>
        <end position="160"/>
    </location>
</feature>
<evidence type="ECO:0000313" key="3">
    <source>
        <dbReference type="Proteomes" id="UP000596827"/>
    </source>
</evidence>
<dbReference type="PROSITE" id="PS51257">
    <property type="entry name" value="PROKAR_LIPOPROTEIN"/>
    <property type="match status" value="1"/>
</dbReference>
<dbReference type="RefSeq" id="WP_187084918.1">
    <property type="nucleotide sequence ID" value="NZ_JACORU010000016.1"/>
</dbReference>
<organism evidence="2 3">
    <name type="scientific">Ramlibacter albus</name>
    <dbReference type="NCBI Taxonomy" id="2079448"/>
    <lineage>
        <taxon>Bacteria</taxon>
        <taxon>Pseudomonadati</taxon>
        <taxon>Pseudomonadota</taxon>
        <taxon>Betaproteobacteria</taxon>
        <taxon>Burkholderiales</taxon>
        <taxon>Comamonadaceae</taxon>
        <taxon>Ramlibacter</taxon>
    </lineage>
</organism>
<reference evidence="2" key="1">
    <citation type="submission" date="2020-08" db="EMBL/GenBank/DDBJ databases">
        <title>Ramlibacter sp. GTP1 16S ribosomal RNA gene genome sequencing and assembly.</title>
        <authorList>
            <person name="Kang M."/>
        </authorList>
    </citation>
    <scope>NUCLEOTIDE SEQUENCE</scope>
    <source>
        <strain evidence="2">GTP1</strain>
    </source>
</reference>
<dbReference type="EMBL" id="JACORU010000016">
    <property type="protein sequence ID" value="MBC5768301.1"/>
    <property type="molecule type" value="Genomic_DNA"/>
</dbReference>
<keyword evidence="1" id="KW-0732">Signal</keyword>
<comment type="caution">
    <text evidence="2">The sequence shown here is derived from an EMBL/GenBank/DDBJ whole genome shotgun (WGS) entry which is preliminary data.</text>
</comment>
<accession>A0A923MDS8</accession>
<feature type="signal peptide" evidence="1">
    <location>
        <begin position="1"/>
        <end position="21"/>
    </location>
</feature>
<evidence type="ECO:0000313" key="2">
    <source>
        <dbReference type="EMBL" id="MBC5768301.1"/>
    </source>
</evidence>
<gene>
    <name evidence="2" type="ORF">H8R02_27825</name>
</gene>
<sequence>MNDLLERFLRAGLLAVSLVLAACGPGSGGTGTGPIATQFFSATSTVTGPAGGIVGGAVGASARVDLQLQNTSVELTTDCGRFVFTGEWSANAGSTVVLPGRFERTNSSTVASLRLQFSDGLSDSRAVTVTLLDASGNVLLGPVTLNRADTLAPRPATGCN</sequence>
<evidence type="ECO:0000256" key="1">
    <source>
        <dbReference type="SAM" id="SignalP"/>
    </source>
</evidence>
<keyword evidence="3" id="KW-1185">Reference proteome</keyword>
<protein>
    <recommendedName>
        <fullName evidence="4">Lipoprotein</fullName>
    </recommendedName>
</protein>
<name>A0A923MDS8_9BURK</name>
<proteinExistence type="predicted"/>
<dbReference type="AlphaFoldDB" id="A0A923MDS8"/>
<evidence type="ECO:0008006" key="4">
    <source>
        <dbReference type="Google" id="ProtNLM"/>
    </source>
</evidence>
<dbReference type="Proteomes" id="UP000596827">
    <property type="component" value="Unassembled WGS sequence"/>
</dbReference>